<accession>X1BZ76</accession>
<dbReference type="EMBL" id="BART01021442">
    <property type="protein sequence ID" value="GAH00312.1"/>
    <property type="molecule type" value="Genomic_DNA"/>
</dbReference>
<gene>
    <name evidence="1" type="ORF">S01H4_39555</name>
</gene>
<evidence type="ECO:0000313" key="1">
    <source>
        <dbReference type="EMBL" id="GAH00312.1"/>
    </source>
</evidence>
<proteinExistence type="predicted"/>
<protein>
    <submittedName>
        <fullName evidence="1">Uncharacterized protein</fullName>
    </submittedName>
</protein>
<comment type="caution">
    <text evidence="1">The sequence shown here is derived from an EMBL/GenBank/DDBJ whole genome shotgun (WGS) entry which is preliminary data.</text>
</comment>
<reference evidence="1" key="1">
    <citation type="journal article" date="2014" name="Front. Microbiol.">
        <title>High frequency of phylogenetically diverse reductive dehalogenase-homologous genes in deep subseafloor sedimentary metagenomes.</title>
        <authorList>
            <person name="Kawai M."/>
            <person name="Futagami T."/>
            <person name="Toyoda A."/>
            <person name="Takaki Y."/>
            <person name="Nishi S."/>
            <person name="Hori S."/>
            <person name="Arai W."/>
            <person name="Tsubouchi T."/>
            <person name="Morono Y."/>
            <person name="Uchiyama I."/>
            <person name="Ito T."/>
            <person name="Fujiyama A."/>
            <person name="Inagaki F."/>
            <person name="Takami H."/>
        </authorList>
    </citation>
    <scope>NUCLEOTIDE SEQUENCE</scope>
    <source>
        <strain evidence="1">Expedition CK06-06</strain>
    </source>
</reference>
<organism evidence="1">
    <name type="scientific">marine sediment metagenome</name>
    <dbReference type="NCBI Taxonomy" id="412755"/>
    <lineage>
        <taxon>unclassified sequences</taxon>
        <taxon>metagenomes</taxon>
        <taxon>ecological metagenomes</taxon>
    </lineage>
</organism>
<name>X1BZ76_9ZZZZ</name>
<dbReference type="AlphaFoldDB" id="X1BZ76"/>
<sequence>MRSQCVINIFIVLLVISLAVSLASTEGDVLNVGVTMKIGFARVEITPPLGTLIRGHPVSLPAQGVESNLYATAMYLDDGKTKVVLLLFTVSLRLKISVNLSGNPMVWCLLSTRWKKELQNFADLKIILVDISVCEVYHL</sequence>